<dbReference type="RefSeq" id="WP_328857398.1">
    <property type="nucleotide sequence ID" value="NZ_CP108021.1"/>
</dbReference>
<evidence type="ECO:0000256" key="1">
    <source>
        <dbReference type="ARBA" id="ARBA00023002"/>
    </source>
</evidence>
<dbReference type="CDD" id="cd01097">
    <property type="entry name" value="Tetrahydromethanopterin_reductase"/>
    <property type="match status" value="1"/>
</dbReference>
<accession>A0AAU4K1T7</accession>
<dbReference type="InterPro" id="IPR022315">
    <property type="entry name" value="F420_OxRdatse_CPS4043_pred"/>
</dbReference>
<evidence type="ECO:0000313" key="3">
    <source>
        <dbReference type="EMBL" id="WUM19972.1"/>
    </source>
</evidence>
<evidence type="ECO:0000313" key="4">
    <source>
        <dbReference type="Proteomes" id="UP001432128"/>
    </source>
</evidence>
<sequence length="342" mass="36716">MDLGVVLQCNPPASEVIDLAVRAEQLGFSHVWTFDSHLLWQEPYVIHSAILAATDRVVVGPMVTNPATREPTVTASTFATLNEMYGNRTICGIGRGDSAVRTLDGRPSTLATLRESIRVIGALGNSGEVDVDGTTLRLPWSHGSSLEVWVAAYGPKALALTGEVADGYILQLGDPDIAVWMIGQVRAAAERAGRDPAAIRFCVAAPAYVTADDSPDAMAHARDQCRWFGGMVGNHVADIVTRYGATSEVPEALTSYIAGRTGYDYSEHGRAGNTHTTFVPDDIVDRFCLIGPPDTHVARLAELRELGVDQFAVYLQHDANSTTLEAYGAHVMPALSRGTMRP</sequence>
<dbReference type="NCBIfam" id="TIGR03842">
    <property type="entry name" value="F420_CPS_4043"/>
    <property type="match status" value="1"/>
</dbReference>
<dbReference type="SUPFAM" id="SSF51679">
    <property type="entry name" value="Bacterial luciferase-like"/>
    <property type="match status" value="1"/>
</dbReference>
<dbReference type="GO" id="GO:0016705">
    <property type="term" value="F:oxidoreductase activity, acting on paired donors, with incorporation or reduction of molecular oxygen"/>
    <property type="evidence" value="ECO:0007669"/>
    <property type="project" value="InterPro"/>
</dbReference>
<dbReference type="InterPro" id="IPR050564">
    <property type="entry name" value="F420-G6PD/mer"/>
</dbReference>
<dbReference type="AlphaFoldDB" id="A0AAU4K1T7"/>
<dbReference type="InterPro" id="IPR011251">
    <property type="entry name" value="Luciferase-like_dom"/>
</dbReference>
<feature type="domain" description="Luciferase-like" evidence="2">
    <location>
        <begin position="11"/>
        <end position="310"/>
    </location>
</feature>
<dbReference type="PANTHER" id="PTHR43244:SF1">
    <property type="entry name" value="5,10-METHYLENETETRAHYDROMETHANOPTERIN REDUCTASE"/>
    <property type="match status" value="1"/>
</dbReference>
<keyword evidence="4" id="KW-1185">Reference proteome</keyword>
<gene>
    <name evidence="3" type="ORF">OG579_20145</name>
</gene>
<proteinExistence type="predicted"/>
<dbReference type="PANTHER" id="PTHR43244">
    <property type="match status" value="1"/>
</dbReference>
<dbReference type="Proteomes" id="UP001432128">
    <property type="component" value="Chromosome"/>
</dbReference>
<reference evidence="3 4" key="1">
    <citation type="submission" date="2022-10" db="EMBL/GenBank/DDBJ databases">
        <title>The complete genomes of actinobacterial strains from the NBC collection.</title>
        <authorList>
            <person name="Joergensen T.S."/>
            <person name="Alvarez Arevalo M."/>
            <person name="Sterndorff E.B."/>
            <person name="Faurdal D."/>
            <person name="Vuksanovic O."/>
            <person name="Mourched A.-S."/>
            <person name="Charusanti P."/>
            <person name="Shaw S."/>
            <person name="Blin K."/>
            <person name="Weber T."/>
        </authorList>
    </citation>
    <scope>NUCLEOTIDE SEQUENCE [LARGE SCALE GENOMIC DNA]</scope>
    <source>
        <strain evidence="3 4">NBC_00319</strain>
    </source>
</reference>
<evidence type="ECO:0000259" key="2">
    <source>
        <dbReference type="Pfam" id="PF00296"/>
    </source>
</evidence>
<protein>
    <submittedName>
        <fullName evidence="3">TIGR03842 family LLM class F420-dependent oxidoreductase</fullName>
    </submittedName>
</protein>
<dbReference type="InterPro" id="IPR036661">
    <property type="entry name" value="Luciferase-like_sf"/>
</dbReference>
<organism evidence="3 4">
    <name type="scientific">Williamsia herbipolensis</name>
    <dbReference type="NCBI Taxonomy" id="1603258"/>
    <lineage>
        <taxon>Bacteria</taxon>
        <taxon>Bacillati</taxon>
        <taxon>Actinomycetota</taxon>
        <taxon>Actinomycetes</taxon>
        <taxon>Mycobacteriales</taxon>
        <taxon>Nocardiaceae</taxon>
        <taxon>Williamsia</taxon>
    </lineage>
</organism>
<keyword evidence="1" id="KW-0560">Oxidoreductase</keyword>
<dbReference type="Pfam" id="PF00296">
    <property type="entry name" value="Bac_luciferase"/>
    <property type="match status" value="1"/>
</dbReference>
<dbReference type="Gene3D" id="3.20.20.30">
    <property type="entry name" value="Luciferase-like domain"/>
    <property type="match status" value="1"/>
</dbReference>
<dbReference type="EMBL" id="CP108021">
    <property type="protein sequence ID" value="WUM19972.1"/>
    <property type="molecule type" value="Genomic_DNA"/>
</dbReference>
<name>A0AAU4K1T7_9NOCA</name>
<dbReference type="KEGG" id="whr:OG579_20145"/>